<keyword evidence="8" id="KW-0482">Metalloprotease</keyword>
<evidence type="ECO:0000256" key="7">
    <source>
        <dbReference type="ARBA" id="ARBA00022833"/>
    </source>
</evidence>
<dbReference type="InterPro" id="IPR010275">
    <property type="entry name" value="MepK"/>
</dbReference>
<evidence type="ECO:0000313" key="12">
    <source>
        <dbReference type="EMBL" id="MDP9897368.1"/>
    </source>
</evidence>
<dbReference type="RefSeq" id="WP_307687303.1">
    <property type="nucleotide sequence ID" value="NZ_JAUSRD010000027.1"/>
</dbReference>
<name>A0AAW8D9P4_9BURK</name>
<evidence type="ECO:0000256" key="11">
    <source>
        <dbReference type="ARBA" id="ARBA00093666"/>
    </source>
</evidence>
<comment type="pathway">
    <text evidence="2">Cell wall biogenesis; cell wall polysaccharide biosynthesis.</text>
</comment>
<evidence type="ECO:0000256" key="6">
    <source>
        <dbReference type="ARBA" id="ARBA00022801"/>
    </source>
</evidence>
<dbReference type="PANTHER" id="PTHR37425">
    <property type="match status" value="1"/>
</dbReference>
<protein>
    <recommendedName>
        <fullName evidence="11">Murein endopeptidase K</fullName>
    </recommendedName>
</protein>
<evidence type="ECO:0000256" key="8">
    <source>
        <dbReference type="ARBA" id="ARBA00023049"/>
    </source>
</evidence>
<keyword evidence="6" id="KW-0378">Hydrolase</keyword>
<sequence>MSSPLTIRSADQIRAPRRSLLLGGLASLAGVLPRKSQAVNAGLNPGSTDPAFWQQPRAVKVQNADTGQRGEFVYWRDGTYVMEDYYALCTLGFDRRENKAVQIDPRVFDLVYATQAWYFGIERKRPLTLLTSVYRTSKTNRIVGGSPRSTHIEGKAADGDMEGVSPKVYAAMLLAFKAGGVGLYEKHCHWDVGRSPTFWRGGKVES</sequence>
<dbReference type="Pfam" id="PF05951">
    <property type="entry name" value="Peptidase_M15_2"/>
    <property type="match status" value="1"/>
</dbReference>
<keyword evidence="7" id="KW-0862">Zinc</keyword>
<dbReference type="GO" id="GO:0071555">
    <property type="term" value="P:cell wall organization"/>
    <property type="evidence" value="ECO:0007669"/>
    <property type="project" value="UniProtKB-KW"/>
</dbReference>
<organism evidence="12 13">
    <name type="scientific">Variovorax boronicumulans</name>
    <dbReference type="NCBI Taxonomy" id="436515"/>
    <lineage>
        <taxon>Bacteria</taxon>
        <taxon>Pseudomonadati</taxon>
        <taxon>Pseudomonadota</taxon>
        <taxon>Betaproteobacteria</taxon>
        <taxon>Burkholderiales</taxon>
        <taxon>Comamonadaceae</taxon>
        <taxon>Variovorax</taxon>
    </lineage>
</organism>
<keyword evidence="4" id="KW-0479">Metal-binding</keyword>
<reference evidence="12" key="1">
    <citation type="submission" date="2023-07" db="EMBL/GenBank/DDBJ databases">
        <title>Sorghum-associated microbial communities from plants grown in Nebraska, USA.</title>
        <authorList>
            <person name="Schachtman D."/>
        </authorList>
    </citation>
    <scope>NUCLEOTIDE SEQUENCE</scope>
    <source>
        <strain evidence="12">DS3754</strain>
    </source>
</reference>
<evidence type="ECO:0000256" key="5">
    <source>
        <dbReference type="ARBA" id="ARBA00022729"/>
    </source>
</evidence>
<dbReference type="Proteomes" id="UP001242045">
    <property type="component" value="Unassembled WGS sequence"/>
</dbReference>
<evidence type="ECO:0000256" key="4">
    <source>
        <dbReference type="ARBA" id="ARBA00022723"/>
    </source>
</evidence>
<evidence type="ECO:0000256" key="2">
    <source>
        <dbReference type="ARBA" id="ARBA00004776"/>
    </source>
</evidence>
<keyword evidence="3" id="KW-0645">Protease</keyword>
<keyword evidence="9" id="KW-0961">Cell wall biogenesis/degradation</keyword>
<dbReference type="EMBL" id="JAUSRD010000027">
    <property type="protein sequence ID" value="MDP9897368.1"/>
    <property type="molecule type" value="Genomic_DNA"/>
</dbReference>
<proteinExistence type="inferred from homology"/>
<dbReference type="GO" id="GO:0046872">
    <property type="term" value="F:metal ion binding"/>
    <property type="evidence" value="ECO:0007669"/>
    <property type="project" value="UniProtKB-KW"/>
</dbReference>
<keyword evidence="5" id="KW-0732">Signal</keyword>
<dbReference type="InterPro" id="IPR009045">
    <property type="entry name" value="Zn_M74/Hedgehog-like"/>
</dbReference>
<dbReference type="AlphaFoldDB" id="A0AAW8D9P4"/>
<dbReference type="Gene3D" id="3.30.1380.10">
    <property type="match status" value="1"/>
</dbReference>
<comment type="cofactor">
    <cofactor evidence="1">
        <name>Zn(2+)</name>
        <dbReference type="ChEBI" id="CHEBI:29105"/>
    </cofactor>
</comment>
<evidence type="ECO:0000256" key="9">
    <source>
        <dbReference type="ARBA" id="ARBA00023316"/>
    </source>
</evidence>
<evidence type="ECO:0000256" key="10">
    <source>
        <dbReference type="ARBA" id="ARBA00093448"/>
    </source>
</evidence>
<dbReference type="PANTHER" id="PTHR37425:SF1">
    <property type="entry name" value="OUTER MEMBRANE PROTEIN"/>
    <property type="match status" value="1"/>
</dbReference>
<evidence type="ECO:0000313" key="13">
    <source>
        <dbReference type="Proteomes" id="UP001242045"/>
    </source>
</evidence>
<dbReference type="GO" id="GO:0006508">
    <property type="term" value="P:proteolysis"/>
    <property type="evidence" value="ECO:0007669"/>
    <property type="project" value="UniProtKB-KW"/>
</dbReference>
<accession>A0AAW8D9P4</accession>
<dbReference type="GO" id="GO:0008237">
    <property type="term" value="F:metallopeptidase activity"/>
    <property type="evidence" value="ECO:0007669"/>
    <property type="project" value="UniProtKB-KW"/>
</dbReference>
<gene>
    <name evidence="12" type="ORF">J2W31_006512</name>
</gene>
<evidence type="ECO:0000256" key="3">
    <source>
        <dbReference type="ARBA" id="ARBA00022670"/>
    </source>
</evidence>
<dbReference type="SUPFAM" id="SSF55166">
    <property type="entry name" value="Hedgehog/DD-peptidase"/>
    <property type="match status" value="1"/>
</dbReference>
<evidence type="ECO:0000256" key="1">
    <source>
        <dbReference type="ARBA" id="ARBA00001947"/>
    </source>
</evidence>
<comment type="caution">
    <text evidence="12">The sequence shown here is derived from an EMBL/GenBank/DDBJ whole genome shotgun (WGS) entry which is preliminary data.</text>
</comment>
<comment type="similarity">
    <text evidence="10">Belongs to the peptidase M15 family.</text>
</comment>